<dbReference type="EMBL" id="PECL01000007">
    <property type="protein sequence ID" value="TEA06256.1"/>
    <property type="molecule type" value="Genomic_DNA"/>
</dbReference>
<keyword evidence="1" id="KW-0472">Membrane</keyword>
<proteinExistence type="predicted"/>
<evidence type="ECO:0000313" key="2">
    <source>
        <dbReference type="EMBL" id="TEA06256.1"/>
    </source>
</evidence>
<dbReference type="Proteomes" id="UP000294604">
    <property type="component" value="Unassembled WGS sequence"/>
</dbReference>
<feature type="transmembrane region" description="Helical" evidence="1">
    <location>
        <begin position="240"/>
        <end position="258"/>
    </location>
</feature>
<name>A0A4R8SVD6_9MYCO</name>
<evidence type="ECO:0000256" key="1">
    <source>
        <dbReference type="SAM" id="Phobius"/>
    </source>
</evidence>
<feature type="transmembrane region" description="Helical" evidence="1">
    <location>
        <begin position="54"/>
        <end position="79"/>
    </location>
</feature>
<accession>A0A4R8SVD6</accession>
<evidence type="ECO:0008006" key="4">
    <source>
        <dbReference type="Google" id="ProtNLM"/>
    </source>
</evidence>
<reference evidence="2 3" key="1">
    <citation type="journal article" date="2019" name="Sci. Rep.">
        <title>Extended insight into the Mycobacterium chelonae-abscessus complex through whole genome sequencing of Mycobacterium salmoniphilum outbreak and Mycobacterium salmoniphilum-like strains.</title>
        <authorList>
            <person name="Behra P.R.K."/>
            <person name="Das S."/>
            <person name="Pettersson B.M.F."/>
            <person name="Shirreff L."/>
            <person name="DuCote T."/>
            <person name="Jacobsson K.G."/>
            <person name="Ennis D.G."/>
            <person name="Kirsebom L.A."/>
        </authorList>
    </citation>
    <scope>NUCLEOTIDE SEQUENCE [LARGE SCALE GENOMIC DNA]</scope>
    <source>
        <strain evidence="2 3">CCUG 60884</strain>
    </source>
</reference>
<dbReference type="AlphaFoldDB" id="A0A4R8SVD6"/>
<evidence type="ECO:0000313" key="3">
    <source>
        <dbReference type="Proteomes" id="UP000294604"/>
    </source>
</evidence>
<keyword evidence="1" id="KW-1133">Transmembrane helix</keyword>
<feature type="transmembrane region" description="Helical" evidence="1">
    <location>
        <begin position="311"/>
        <end position="332"/>
    </location>
</feature>
<feature type="transmembrane region" description="Helical" evidence="1">
    <location>
        <begin position="159"/>
        <end position="178"/>
    </location>
</feature>
<sequence>MSAEAVIESTSARLLEQTAIDPDYGVMSIVGGADLEDTVGEDDKGPVWGKATLVAFRFGTCYFGVFGLVVAVGLIPVILKGIGTDGPWSVIRGLFHAARAPIAWIGEHLLGLSVQSTQVGSDSAFQWTALFCIAFLAAVATAMWTVLDRGRPRYDRLQAWVCTVLRLVLATAMFYFGMAKVIPTQMPFVLNRLVEPYGNFSPAGVLWAQVGISQPYQILLGLAEVFGGLLLLLPRTTAAGALVCVVDLTQVFLLNMTYDIRLKTVSSQLLLLSLFLLAPYARRLLTAFFTDRAVPAATMPQLFARPRANRIALAAQLVVGLALLAAFGGQGWQQFTRPTPNLYGIWQVETFSSEGYPRDPLITDKIRWRRVIFDRPFHVSAPVMVTVQRMDDSFEVFGGTIDPRKHFIDLTHQIELGTYKETPVRIRLTYWWPGQPNQMIVDGDDYAGHTVHLRVTRMDPASFPLVERGFNWVQEAPYNR</sequence>
<keyword evidence="1" id="KW-0812">Transmembrane</keyword>
<dbReference type="STRING" id="404941.GCA_002013645_03299"/>
<comment type="caution">
    <text evidence="2">The sequence shown here is derived from an EMBL/GenBank/DDBJ whole genome shotgun (WGS) entry which is preliminary data.</text>
</comment>
<organism evidence="2 3">
    <name type="scientific">Mycobacteroides salmoniphilum</name>
    <dbReference type="NCBI Taxonomy" id="404941"/>
    <lineage>
        <taxon>Bacteria</taxon>
        <taxon>Bacillati</taxon>
        <taxon>Actinomycetota</taxon>
        <taxon>Actinomycetes</taxon>
        <taxon>Mycobacteriales</taxon>
        <taxon>Mycobacteriaceae</taxon>
        <taxon>Mycobacteroides</taxon>
    </lineage>
</organism>
<feature type="transmembrane region" description="Helical" evidence="1">
    <location>
        <begin position="124"/>
        <end position="147"/>
    </location>
</feature>
<gene>
    <name evidence="2" type="ORF">CCUG60884_01393</name>
</gene>
<protein>
    <recommendedName>
        <fullName evidence="4">DoxX</fullName>
    </recommendedName>
</protein>